<dbReference type="HOGENOM" id="CLU_013133_6_0_6"/>
<evidence type="ECO:0000256" key="6">
    <source>
        <dbReference type="ARBA" id="ARBA00022989"/>
    </source>
</evidence>
<dbReference type="GO" id="GO:0005886">
    <property type="term" value="C:plasma membrane"/>
    <property type="evidence" value="ECO:0007669"/>
    <property type="project" value="UniProtKB-SubCell"/>
</dbReference>
<dbReference type="RefSeq" id="WP_004998925.1">
    <property type="nucleotide sequence ID" value="NZ_CH672427.1"/>
</dbReference>
<proteinExistence type="predicted"/>
<feature type="transmembrane region" description="Helical" evidence="8">
    <location>
        <begin position="298"/>
        <end position="319"/>
    </location>
</feature>
<keyword evidence="11" id="KW-1185">Reference proteome</keyword>
<evidence type="ECO:0000313" key="10">
    <source>
        <dbReference type="EMBL" id="EAR21237.1"/>
    </source>
</evidence>
<dbReference type="STRING" id="314278.NB231_00910"/>
<dbReference type="GO" id="GO:0015528">
    <property type="term" value="F:lactose:proton symporter activity"/>
    <property type="evidence" value="ECO:0007669"/>
    <property type="project" value="TreeGrafter"/>
</dbReference>
<reference evidence="10 11" key="1">
    <citation type="submission" date="2006-02" db="EMBL/GenBank/DDBJ databases">
        <authorList>
            <person name="Waterbury J."/>
            <person name="Ferriera S."/>
            <person name="Johnson J."/>
            <person name="Kravitz S."/>
            <person name="Halpern A."/>
            <person name="Remington K."/>
            <person name="Beeson K."/>
            <person name="Tran B."/>
            <person name="Rogers Y.-H."/>
            <person name="Friedman R."/>
            <person name="Venter J.C."/>
        </authorList>
    </citation>
    <scope>NUCLEOTIDE SEQUENCE [LARGE SCALE GENOMIC DNA]</scope>
    <source>
        <strain evidence="10 11">Nb-231</strain>
    </source>
</reference>
<evidence type="ECO:0000313" key="11">
    <source>
        <dbReference type="Proteomes" id="UP000003374"/>
    </source>
</evidence>
<dbReference type="AlphaFoldDB" id="A4BSZ3"/>
<dbReference type="InterPro" id="IPR026032">
    <property type="entry name" value="HcaT-like"/>
</dbReference>
<feature type="transmembrane region" description="Helical" evidence="8">
    <location>
        <begin position="36"/>
        <end position="61"/>
    </location>
</feature>
<feature type="transmembrane region" description="Helical" evidence="8">
    <location>
        <begin position="136"/>
        <end position="154"/>
    </location>
</feature>
<evidence type="ECO:0000256" key="8">
    <source>
        <dbReference type="SAM" id="Phobius"/>
    </source>
</evidence>
<organism evidence="10 11">
    <name type="scientific">Nitrococcus mobilis Nb-231</name>
    <dbReference type="NCBI Taxonomy" id="314278"/>
    <lineage>
        <taxon>Bacteria</taxon>
        <taxon>Pseudomonadati</taxon>
        <taxon>Pseudomonadota</taxon>
        <taxon>Gammaproteobacteria</taxon>
        <taxon>Chromatiales</taxon>
        <taxon>Ectothiorhodospiraceae</taxon>
        <taxon>Nitrococcus</taxon>
    </lineage>
</organism>
<dbReference type="OrthoDB" id="9150135at2"/>
<dbReference type="NCBIfam" id="NF037955">
    <property type="entry name" value="mfs"/>
    <property type="match status" value="1"/>
</dbReference>
<dbReference type="SUPFAM" id="SSF103473">
    <property type="entry name" value="MFS general substrate transporter"/>
    <property type="match status" value="1"/>
</dbReference>
<dbReference type="PANTHER" id="PTHR23522">
    <property type="entry name" value="BLL5896 PROTEIN"/>
    <property type="match status" value="1"/>
</dbReference>
<dbReference type="InterPro" id="IPR024989">
    <property type="entry name" value="MFS_assoc_dom"/>
</dbReference>
<keyword evidence="6 8" id="KW-1133">Transmembrane helix</keyword>
<dbReference type="Gene3D" id="1.20.1250.20">
    <property type="entry name" value="MFS general substrate transporter like domains"/>
    <property type="match status" value="2"/>
</dbReference>
<evidence type="ECO:0000256" key="1">
    <source>
        <dbReference type="ARBA" id="ARBA00004429"/>
    </source>
</evidence>
<comment type="subcellular location">
    <subcellularLocation>
        <location evidence="1">Cell inner membrane</location>
        <topology evidence="1">Multi-pass membrane protein</topology>
    </subcellularLocation>
</comment>
<keyword evidence="3" id="KW-1003">Cell membrane</keyword>
<sequence length="393" mass="42530">MSSVATPYWRLAAFYFFFFAVVGGLVPYWGAYLRSLGFGAAAIGELIAILYATKIIAPNIWGWLADHSGRRMATVRLASLVAAVAFAGMLYAQSYVRLALLMALFGFFWNAALPQFEANTMNHLGANDHHYSRIRLWGSMGFIAAVTVLGELTDRMGLHIVPWALLLLVTGLAGASLVAPSAPAQLSDASHEPFRRVLLRPNVLGFLVACYLLQASHGPFYVFYSIYLADHGYSGMAIGALWAVGVLAEIMVFLKMHSWLPRFGPRRLMTAALALAVVRWTLVGAFPDWILLQIMAQLLHAGTFGVYHAVAISLINRFFTGPNQGRGQALYSSLTFGAGVASGSLASGYLWSTFGEAPTWYVAAALAATGTVLAARSLPQGRWAVSLPSQRSV</sequence>
<keyword evidence="7 8" id="KW-0472">Membrane</keyword>
<dbReference type="EMBL" id="AAOF01000011">
    <property type="protein sequence ID" value="EAR21237.1"/>
    <property type="molecule type" value="Genomic_DNA"/>
</dbReference>
<evidence type="ECO:0000259" key="9">
    <source>
        <dbReference type="Pfam" id="PF12832"/>
    </source>
</evidence>
<protein>
    <submittedName>
        <fullName evidence="10">Nucleoside/H+ symporter, Major facilitator superfamily MFS_1</fullName>
    </submittedName>
</protein>
<keyword evidence="2" id="KW-0813">Transport</keyword>
<comment type="caution">
    <text evidence="10">The sequence shown here is derived from an EMBL/GenBank/DDBJ whole genome shotgun (WGS) entry which is preliminary data.</text>
</comment>
<accession>A4BSZ3</accession>
<evidence type="ECO:0000256" key="7">
    <source>
        <dbReference type="ARBA" id="ARBA00023136"/>
    </source>
</evidence>
<feature type="transmembrane region" description="Helical" evidence="8">
    <location>
        <begin position="268"/>
        <end position="286"/>
    </location>
</feature>
<feature type="transmembrane region" description="Helical" evidence="8">
    <location>
        <begin position="357"/>
        <end position="375"/>
    </location>
</feature>
<dbReference type="InterPro" id="IPR036259">
    <property type="entry name" value="MFS_trans_sf"/>
</dbReference>
<evidence type="ECO:0000256" key="5">
    <source>
        <dbReference type="ARBA" id="ARBA00022692"/>
    </source>
</evidence>
<dbReference type="PIRSF" id="PIRSF004925">
    <property type="entry name" value="HcaT"/>
    <property type="match status" value="1"/>
</dbReference>
<feature type="transmembrane region" description="Helical" evidence="8">
    <location>
        <begin position="233"/>
        <end position="256"/>
    </location>
</feature>
<keyword evidence="4" id="KW-0997">Cell inner membrane</keyword>
<dbReference type="Proteomes" id="UP000003374">
    <property type="component" value="Unassembled WGS sequence"/>
</dbReference>
<evidence type="ECO:0000256" key="4">
    <source>
        <dbReference type="ARBA" id="ARBA00022519"/>
    </source>
</evidence>
<gene>
    <name evidence="10" type="ORF">NB231_00910</name>
</gene>
<feature type="transmembrane region" description="Helical" evidence="8">
    <location>
        <begin position="331"/>
        <end position="351"/>
    </location>
</feature>
<evidence type="ECO:0000256" key="3">
    <source>
        <dbReference type="ARBA" id="ARBA00022475"/>
    </source>
</evidence>
<feature type="transmembrane region" description="Helical" evidence="8">
    <location>
        <begin position="203"/>
        <end position="227"/>
    </location>
</feature>
<dbReference type="PANTHER" id="PTHR23522:SF10">
    <property type="entry name" value="3-PHENYLPROPIONIC ACID TRANSPORTER-RELATED"/>
    <property type="match status" value="1"/>
</dbReference>
<feature type="domain" description="Major facilitator superfamily associated" evidence="9">
    <location>
        <begin position="8"/>
        <end position="361"/>
    </location>
</feature>
<name>A4BSZ3_9GAMM</name>
<dbReference type="eggNOG" id="COG2814">
    <property type="taxonomic scope" value="Bacteria"/>
</dbReference>
<feature type="transmembrane region" description="Helical" evidence="8">
    <location>
        <begin position="12"/>
        <end position="30"/>
    </location>
</feature>
<dbReference type="GO" id="GO:0030395">
    <property type="term" value="F:lactose binding"/>
    <property type="evidence" value="ECO:0007669"/>
    <property type="project" value="TreeGrafter"/>
</dbReference>
<feature type="transmembrane region" description="Helical" evidence="8">
    <location>
        <begin position="160"/>
        <end position="182"/>
    </location>
</feature>
<evidence type="ECO:0000256" key="2">
    <source>
        <dbReference type="ARBA" id="ARBA00022448"/>
    </source>
</evidence>
<dbReference type="Pfam" id="PF12832">
    <property type="entry name" value="MFS_1_like"/>
    <property type="match status" value="1"/>
</dbReference>
<feature type="transmembrane region" description="Helical" evidence="8">
    <location>
        <begin position="73"/>
        <end position="92"/>
    </location>
</feature>
<keyword evidence="5 8" id="KW-0812">Transmembrane</keyword>